<dbReference type="PROSITE" id="PS51257">
    <property type="entry name" value="PROKAR_LIPOPROTEIN"/>
    <property type="match status" value="1"/>
</dbReference>
<feature type="domain" description="Pesticidal crystal protein Cry22Aa Ig-like" evidence="3">
    <location>
        <begin position="39"/>
        <end position="108"/>
    </location>
</feature>
<dbReference type="InterPro" id="IPR008969">
    <property type="entry name" value="CarboxyPept-like_regulatory"/>
</dbReference>
<dbReference type="Gene3D" id="2.60.40.1120">
    <property type="entry name" value="Carboxypeptidase-like, regulatory domain"/>
    <property type="match status" value="1"/>
</dbReference>
<feature type="chain" id="PRO_5046140474" description="Pesticidal crystal protein Cry22Aa Ig-like domain-containing protein" evidence="2">
    <location>
        <begin position="22"/>
        <end position="700"/>
    </location>
</feature>
<name>A0ABQ1I6T2_9ALTE</name>
<feature type="domain" description="Pesticidal crystal protein Cry22Aa Ig-like" evidence="3">
    <location>
        <begin position="116"/>
        <end position="185"/>
    </location>
</feature>
<dbReference type="InterPro" id="IPR032179">
    <property type="entry name" value="Cry22Aa_Ig-like"/>
</dbReference>
<dbReference type="SUPFAM" id="SSF49464">
    <property type="entry name" value="Carboxypeptidase regulatory domain-like"/>
    <property type="match status" value="1"/>
</dbReference>
<proteinExistence type="predicted"/>
<dbReference type="InterPro" id="IPR013783">
    <property type="entry name" value="Ig-like_fold"/>
</dbReference>
<sequence length="700" mass="72815">MKKIGALLVSTSLLISGCGGGGGDDTSNNSGEDTTAPSIALVGAQSINIEVGSNYTDAGANATDNVDTTVNVLSSGTVDTSTLGSYTITYSATDAAGNTSTATRTIAVVDTTAPVITLTGNANVSLLAGESYTDAGASATDAYEGSITVSTNGSVDASTAGTYTLTYSAADTSGNSSELTRTVLVMPSSMLSIQTSDYFDGEAIEGVEVTVNSIQNGTRVTRSGVTDSNGEATIIVSSDAERVVISSDIAGYGEYSSVTTATDQTVFMFLQPINANLTFTPTQTANLNVAGLNVVDLAPNSLVDENGNPASAELSAAITVIDPSVDPDLMPGNFETIDTANNQVSQIESFGAISVTFSDSEGNDYNLATGQTATIRIPLASDANSAPDTIPLYYFDEDSGYWVEEGSASLVTNDGTPYYLGSVEHFTTWNADQIYQSVQITGCVEDSDGNPITSARIITQGASYSGQANATTDSTGRFSVAAKSSSTVYLQANTSGSNGRTLTLTTGTSDLDLGECLSLEEASATVTLSWGENPRDLDTQFFGPESATGDTAFLVYFANKQVTLENSSIWLDVDDVNSYGPEITTIGSFPYAGRYSYAVKHYAGTSDIAASPSRVELNYAGRTQVFSPPAGEPTVCWAVFDFVVDANGGVTIEPTGTWESNAYCSAREYNTPSATSMSRSSKVASKGILQEQIDKKYYAK</sequence>
<dbReference type="Pfam" id="PF16403">
    <property type="entry name" value="Bact_surface_Ig-like"/>
    <property type="match status" value="2"/>
</dbReference>
<evidence type="ECO:0000313" key="5">
    <source>
        <dbReference type="Proteomes" id="UP000651977"/>
    </source>
</evidence>
<dbReference type="EMBL" id="BMDY01000054">
    <property type="protein sequence ID" value="GGB22105.1"/>
    <property type="molecule type" value="Genomic_DNA"/>
</dbReference>
<feature type="signal peptide" evidence="2">
    <location>
        <begin position="1"/>
        <end position="21"/>
    </location>
</feature>
<accession>A0ABQ1I6T2</accession>
<evidence type="ECO:0000256" key="1">
    <source>
        <dbReference type="ARBA" id="ARBA00022999"/>
    </source>
</evidence>
<dbReference type="RefSeq" id="WP_055733958.1">
    <property type="nucleotide sequence ID" value="NZ_BMDY01000054.1"/>
</dbReference>
<dbReference type="PANTHER" id="PTHR15127:SF32">
    <property type="entry name" value="HEAVYWEIGHT, ISOFORM A"/>
    <property type="match status" value="1"/>
</dbReference>
<organism evidence="4 5">
    <name type="scientific">Agarivorans gilvus</name>
    <dbReference type="NCBI Taxonomy" id="680279"/>
    <lineage>
        <taxon>Bacteria</taxon>
        <taxon>Pseudomonadati</taxon>
        <taxon>Pseudomonadota</taxon>
        <taxon>Gammaproteobacteria</taxon>
        <taxon>Alteromonadales</taxon>
        <taxon>Alteromonadaceae</taxon>
        <taxon>Agarivorans</taxon>
    </lineage>
</organism>
<protein>
    <recommendedName>
        <fullName evidence="3">Pesticidal crystal protein Cry22Aa Ig-like domain-containing protein</fullName>
    </recommendedName>
</protein>
<keyword evidence="5" id="KW-1185">Reference proteome</keyword>
<evidence type="ECO:0000259" key="3">
    <source>
        <dbReference type="Pfam" id="PF16403"/>
    </source>
</evidence>
<evidence type="ECO:0000256" key="2">
    <source>
        <dbReference type="SAM" id="SignalP"/>
    </source>
</evidence>
<dbReference type="InterPro" id="IPR051846">
    <property type="entry name" value="SH2_domain_adapters"/>
</dbReference>
<reference evidence="5" key="1">
    <citation type="journal article" date="2019" name="Int. J. Syst. Evol. Microbiol.">
        <title>The Global Catalogue of Microorganisms (GCM) 10K type strain sequencing project: providing services to taxonomists for standard genome sequencing and annotation.</title>
        <authorList>
            <consortium name="The Broad Institute Genomics Platform"/>
            <consortium name="The Broad Institute Genome Sequencing Center for Infectious Disease"/>
            <person name="Wu L."/>
            <person name="Ma J."/>
        </authorList>
    </citation>
    <scope>NUCLEOTIDE SEQUENCE [LARGE SCALE GENOMIC DNA]</scope>
    <source>
        <strain evidence="5">CGMCC 1.10131</strain>
    </source>
</reference>
<keyword evidence="2" id="KW-0732">Signal</keyword>
<gene>
    <name evidence="4" type="ORF">GCM10007414_39370</name>
</gene>
<keyword evidence="1" id="KW-0727">SH2 domain</keyword>
<evidence type="ECO:0000313" key="4">
    <source>
        <dbReference type="EMBL" id="GGB22105.1"/>
    </source>
</evidence>
<dbReference type="PANTHER" id="PTHR15127">
    <property type="entry name" value="HEAVYWEIGHT, ISOFORM A"/>
    <property type="match status" value="1"/>
</dbReference>
<dbReference type="Proteomes" id="UP000651977">
    <property type="component" value="Unassembled WGS sequence"/>
</dbReference>
<comment type="caution">
    <text evidence="4">The sequence shown here is derived from an EMBL/GenBank/DDBJ whole genome shotgun (WGS) entry which is preliminary data.</text>
</comment>
<dbReference type="Gene3D" id="2.60.40.10">
    <property type="entry name" value="Immunoglobulins"/>
    <property type="match status" value="2"/>
</dbReference>